<protein>
    <submittedName>
        <fullName evidence="1">Uncharacterized protein</fullName>
    </submittedName>
</protein>
<dbReference type="GeneID" id="73322753"/>
<accession>A0AA37L9A7</accession>
<dbReference type="RefSeq" id="XP_049124120.1">
    <property type="nucleotide sequence ID" value="XM_049268163.1"/>
</dbReference>
<dbReference type="EMBL" id="BQXU01000003">
    <property type="protein sequence ID" value="GKT41770.1"/>
    <property type="molecule type" value="Genomic_DNA"/>
</dbReference>
<proteinExistence type="predicted"/>
<dbReference type="AlphaFoldDB" id="A0AA37L9A7"/>
<keyword evidence="2" id="KW-1185">Reference proteome</keyword>
<name>A0AA37L9A7_9PEZI</name>
<sequence length="122" mass="13884">MRLIQMGLEYGEYQGRRDGVQRYSCRPGILMNNAGLVRTSEWSRTEDRFEMKPPPIHIFHAGVNHPDLGPDDFAIVRIVQFRSLLGRDLQLTHIYLFLLLRDLGSLIFGDSVGGSEILPADE</sequence>
<comment type="caution">
    <text evidence="1">The sequence shown here is derived from an EMBL/GenBank/DDBJ whole genome shotgun (WGS) entry which is preliminary data.</text>
</comment>
<gene>
    <name evidence="1" type="ORF">ColSpa_01951</name>
</gene>
<reference evidence="1 2" key="1">
    <citation type="submission" date="2022-03" db="EMBL/GenBank/DDBJ databases">
        <title>Genome data of Colletotrichum spp.</title>
        <authorList>
            <person name="Utami Y.D."/>
            <person name="Hiruma K."/>
        </authorList>
    </citation>
    <scope>NUCLEOTIDE SEQUENCE [LARGE SCALE GENOMIC DNA]</scope>
    <source>
        <strain evidence="1 2">MAFF 239500</strain>
    </source>
</reference>
<organism evidence="1 2">
    <name type="scientific">Colletotrichum spaethianum</name>
    <dbReference type="NCBI Taxonomy" id="700344"/>
    <lineage>
        <taxon>Eukaryota</taxon>
        <taxon>Fungi</taxon>
        <taxon>Dikarya</taxon>
        <taxon>Ascomycota</taxon>
        <taxon>Pezizomycotina</taxon>
        <taxon>Sordariomycetes</taxon>
        <taxon>Hypocreomycetidae</taxon>
        <taxon>Glomerellales</taxon>
        <taxon>Glomerellaceae</taxon>
        <taxon>Colletotrichum</taxon>
        <taxon>Colletotrichum spaethianum species complex</taxon>
    </lineage>
</organism>
<evidence type="ECO:0000313" key="1">
    <source>
        <dbReference type="EMBL" id="GKT41770.1"/>
    </source>
</evidence>
<evidence type="ECO:0000313" key="2">
    <source>
        <dbReference type="Proteomes" id="UP001055115"/>
    </source>
</evidence>
<dbReference type="Proteomes" id="UP001055115">
    <property type="component" value="Unassembled WGS sequence"/>
</dbReference>